<dbReference type="SUPFAM" id="SSF48726">
    <property type="entry name" value="Immunoglobulin"/>
    <property type="match status" value="1"/>
</dbReference>
<comment type="similarity">
    <text evidence="11">Belongs to the CD300 family.</text>
</comment>
<protein>
    <submittedName>
        <fullName evidence="16">CD300 molecule like family member f</fullName>
    </submittedName>
</protein>
<dbReference type="AlphaFoldDB" id="A0A9L0S5A1"/>
<evidence type="ECO:0000256" key="8">
    <source>
        <dbReference type="ARBA" id="ARBA00023157"/>
    </source>
</evidence>
<feature type="compositionally biased region" description="Low complexity" evidence="12">
    <location>
        <begin position="460"/>
        <end position="475"/>
    </location>
</feature>
<evidence type="ECO:0000256" key="10">
    <source>
        <dbReference type="ARBA" id="ARBA00023319"/>
    </source>
</evidence>
<proteinExistence type="inferred from homology"/>
<dbReference type="GO" id="GO:0005886">
    <property type="term" value="C:plasma membrane"/>
    <property type="evidence" value="ECO:0000318"/>
    <property type="project" value="GO_Central"/>
</dbReference>
<keyword evidence="6 13" id="KW-1133">Transmembrane helix</keyword>
<organism evidence="16 17">
    <name type="scientific">Equus caballus</name>
    <name type="common">Horse</name>
    <dbReference type="NCBI Taxonomy" id="9796"/>
    <lineage>
        <taxon>Eukaryota</taxon>
        <taxon>Metazoa</taxon>
        <taxon>Chordata</taxon>
        <taxon>Craniata</taxon>
        <taxon>Vertebrata</taxon>
        <taxon>Euteleostomi</taxon>
        <taxon>Mammalia</taxon>
        <taxon>Eutheria</taxon>
        <taxon>Laurasiatheria</taxon>
        <taxon>Perissodactyla</taxon>
        <taxon>Equidae</taxon>
        <taxon>Equus</taxon>
    </lineage>
</organism>
<evidence type="ECO:0000256" key="4">
    <source>
        <dbReference type="ARBA" id="ARBA00022729"/>
    </source>
</evidence>
<feature type="region of interest" description="Disordered" evidence="12">
    <location>
        <begin position="449"/>
        <end position="475"/>
    </location>
</feature>
<comment type="subcellular location">
    <subcellularLocation>
        <location evidence="1">Cell membrane</location>
        <topology evidence="1">Single-pass type I membrane protein</topology>
    </subcellularLocation>
</comment>
<evidence type="ECO:0000259" key="15">
    <source>
        <dbReference type="Pfam" id="PF07686"/>
    </source>
</evidence>
<accession>A0A9L0S5A1</accession>
<evidence type="ECO:0000313" key="17">
    <source>
        <dbReference type="Proteomes" id="UP000002281"/>
    </source>
</evidence>
<sequence length="475" mass="52375">MHLLLFFLLLFGLSGSFDIRGPKVMRGPERGSLTVRCCYGQGWKTYRKWWCRGADWASCKILVITTGSEQEVKQDRVSIRDDQRNLTFTVTMEELRRDDEDTYWCGIKRTGTDPGFQVKVTIDPAPTTVSTTTTMSTAPVTPEKIQVSPTVTSHHSESSSVSLKLSVLIPLIFAVLLLLSVAASLLAWRMVKQREKAPEISQEQVLQPLESDVCYANLTLQHTGTSSGPSRKKASRKPSYFAQVDQVEGEYVTMVCTWWGCCGAWSQTCHCPPFEDGLSLARVGAEEESGCREKPQPLIDLPVEVPHAFGFWKCLLTRYQHWGLRDRSNVAFVLGRGDPDKPSDLLLGSHGKRVALAWSSGCLAEWREGELEDLGVDFRSPEGSILAASPEASSIGGHSLLPASLSQGHLCCRTPFRGRTFPIQLCLWTPWIRNQPTATQAISLHTVPVGATRSPRSTAPSGSLSLGSRPLSNPT</sequence>
<dbReference type="PANTHER" id="PTHR11860:SF101">
    <property type="entry name" value="CMRF35-LIKE MOLECULE 1"/>
    <property type="match status" value="1"/>
</dbReference>
<gene>
    <name evidence="16" type="primary">CD300LF</name>
</gene>
<dbReference type="CDD" id="cd05716">
    <property type="entry name" value="IgV_pIgR_like"/>
    <property type="match status" value="1"/>
</dbReference>
<evidence type="ECO:0000256" key="14">
    <source>
        <dbReference type="SAM" id="SignalP"/>
    </source>
</evidence>
<dbReference type="Proteomes" id="UP000002281">
    <property type="component" value="Chromosome 11"/>
</dbReference>
<dbReference type="GeneTree" id="ENSGT00940000154332"/>
<evidence type="ECO:0000256" key="11">
    <source>
        <dbReference type="ARBA" id="ARBA00043958"/>
    </source>
</evidence>
<dbReference type="InterPro" id="IPR036179">
    <property type="entry name" value="Ig-like_dom_sf"/>
</dbReference>
<evidence type="ECO:0000256" key="12">
    <source>
        <dbReference type="SAM" id="MobiDB-lite"/>
    </source>
</evidence>
<evidence type="ECO:0000256" key="1">
    <source>
        <dbReference type="ARBA" id="ARBA00004251"/>
    </source>
</evidence>
<dbReference type="Gene3D" id="2.60.40.10">
    <property type="entry name" value="Immunoglobulins"/>
    <property type="match status" value="1"/>
</dbReference>
<reference evidence="16" key="3">
    <citation type="submission" date="2025-09" db="UniProtKB">
        <authorList>
            <consortium name="Ensembl"/>
        </authorList>
    </citation>
    <scope>IDENTIFICATION</scope>
    <source>
        <strain evidence="16">Thoroughbred</strain>
    </source>
</reference>
<reference evidence="16" key="2">
    <citation type="submission" date="2025-08" db="UniProtKB">
        <authorList>
            <consortium name="Ensembl"/>
        </authorList>
    </citation>
    <scope>IDENTIFICATION</scope>
    <source>
        <strain evidence="16">Thoroughbred</strain>
    </source>
</reference>
<dbReference type="GO" id="GO:0004888">
    <property type="term" value="F:transmembrane signaling receptor activity"/>
    <property type="evidence" value="ECO:0000318"/>
    <property type="project" value="GO_Central"/>
</dbReference>
<keyword evidence="5" id="KW-0391">Immunity</keyword>
<evidence type="ECO:0000256" key="2">
    <source>
        <dbReference type="ARBA" id="ARBA00022475"/>
    </source>
</evidence>
<evidence type="ECO:0000256" key="3">
    <source>
        <dbReference type="ARBA" id="ARBA00022692"/>
    </source>
</evidence>
<keyword evidence="2" id="KW-1003">Cell membrane</keyword>
<dbReference type="Pfam" id="PF07686">
    <property type="entry name" value="V-set"/>
    <property type="match status" value="1"/>
</dbReference>
<name>A0A9L0S5A1_HORSE</name>
<dbReference type="Pfam" id="PF15330">
    <property type="entry name" value="SIT"/>
    <property type="match status" value="1"/>
</dbReference>
<feature type="domain" description="Immunoglobulin V-set" evidence="15">
    <location>
        <begin position="21"/>
        <end position="114"/>
    </location>
</feature>
<evidence type="ECO:0000256" key="9">
    <source>
        <dbReference type="ARBA" id="ARBA00023170"/>
    </source>
</evidence>
<keyword evidence="4 14" id="KW-0732">Signal</keyword>
<keyword evidence="17" id="KW-1185">Reference proteome</keyword>
<evidence type="ECO:0000313" key="16">
    <source>
        <dbReference type="Ensembl" id="ENSECAP00000071310.1"/>
    </source>
</evidence>
<keyword evidence="3 13" id="KW-0812">Transmembrane</keyword>
<evidence type="ECO:0000256" key="5">
    <source>
        <dbReference type="ARBA" id="ARBA00022859"/>
    </source>
</evidence>
<keyword evidence="8" id="KW-1015">Disulfide bond</keyword>
<dbReference type="Ensembl" id="ENSECAT00000109510.1">
    <property type="protein sequence ID" value="ENSECAP00000071310.1"/>
    <property type="gene ID" value="ENSECAG00000007417.4"/>
</dbReference>
<feature type="signal peptide" evidence="14">
    <location>
        <begin position="1"/>
        <end position="16"/>
    </location>
</feature>
<dbReference type="PANTHER" id="PTHR11860">
    <property type="entry name" value="POLYMERIC-IMMUNOGLOBULIN RECEPTOR"/>
    <property type="match status" value="1"/>
</dbReference>
<dbReference type="FunFam" id="2.60.40.10:FF:000370">
    <property type="entry name" value="CMRF35-like molecule 1"/>
    <property type="match status" value="1"/>
</dbReference>
<reference evidence="16 17" key="1">
    <citation type="journal article" date="2009" name="Science">
        <title>Genome sequence, comparative analysis, and population genetics of the domestic horse.</title>
        <authorList>
            <consortium name="Broad Institute Genome Sequencing Platform"/>
            <consortium name="Broad Institute Whole Genome Assembly Team"/>
            <person name="Wade C.M."/>
            <person name="Giulotto E."/>
            <person name="Sigurdsson S."/>
            <person name="Zoli M."/>
            <person name="Gnerre S."/>
            <person name="Imsland F."/>
            <person name="Lear T.L."/>
            <person name="Adelson D.L."/>
            <person name="Bailey E."/>
            <person name="Bellone R.R."/>
            <person name="Bloecker H."/>
            <person name="Distl O."/>
            <person name="Edgar R.C."/>
            <person name="Garber M."/>
            <person name="Leeb T."/>
            <person name="Mauceli E."/>
            <person name="MacLeod J.N."/>
            <person name="Penedo M.C.T."/>
            <person name="Raison J.M."/>
            <person name="Sharpe T."/>
            <person name="Vogel J."/>
            <person name="Andersson L."/>
            <person name="Antczak D.F."/>
            <person name="Biagi T."/>
            <person name="Binns M.M."/>
            <person name="Chowdhary B.P."/>
            <person name="Coleman S.J."/>
            <person name="Della Valle G."/>
            <person name="Fryc S."/>
            <person name="Guerin G."/>
            <person name="Hasegawa T."/>
            <person name="Hill E.W."/>
            <person name="Jurka J."/>
            <person name="Kiialainen A."/>
            <person name="Lindgren G."/>
            <person name="Liu J."/>
            <person name="Magnani E."/>
            <person name="Mickelson J.R."/>
            <person name="Murray J."/>
            <person name="Nergadze S.G."/>
            <person name="Onofrio R."/>
            <person name="Pedroni S."/>
            <person name="Piras M.F."/>
            <person name="Raudsepp T."/>
            <person name="Rocchi M."/>
            <person name="Roeed K.H."/>
            <person name="Ryder O.A."/>
            <person name="Searle S."/>
            <person name="Skow L."/>
            <person name="Swinburne J.E."/>
            <person name="Syvaenen A.C."/>
            <person name="Tozaki T."/>
            <person name="Valberg S.J."/>
            <person name="Vaudin M."/>
            <person name="White J.R."/>
            <person name="Zody M.C."/>
            <person name="Lander E.S."/>
            <person name="Lindblad-Toh K."/>
        </authorList>
    </citation>
    <scope>NUCLEOTIDE SEQUENCE [LARGE SCALE GENOMIC DNA]</scope>
    <source>
        <strain evidence="16 17">Thoroughbred</strain>
    </source>
</reference>
<keyword evidence="7 13" id="KW-0472">Membrane</keyword>
<dbReference type="GO" id="GO:0002757">
    <property type="term" value="P:immune response-activating signaling pathway"/>
    <property type="evidence" value="ECO:0000318"/>
    <property type="project" value="GO_Central"/>
</dbReference>
<dbReference type="InterPro" id="IPR050671">
    <property type="entry name" value="CD300_family_receptors"/>
</dbReference>
<feature type="chain" id="PRO_5040512267" evidence="14">
    <location>
        <begin position="17"/>
        <end position="475"/>
    </location>
</feature>
<evidence type="ECO:0000256" key="7">
    <source>
        <dbReference type="ARBA" id="ARBA00023136"/>
    </source>
</evidence>
<evidence type="ECO:0000256" key="13">
    <source>
        <dbReference type="SAM" id="Phobius"/>
    </source>
</evidence>
<dbReference type="InterPro" id="IPR013106">
    <property type="entry name" value="Ig_V-set"/>
</dbReference>
<evidence type="ECO:0000256" key="6">
    <source>
        <dbReference type="ARBA" id="ARBA00022989"/>
    </source>
</evidence>
<keyword evidence="10" id="KW-0393">Immunoglobulin domain</keyword>
<keyword evidence="9" id="KW-0675">Receptor</keyword>
<dbReference type="InterPro" id="IPR013783">
    <property type="entry name" value="Ig-like_fold"/>
</dbReference>
<feature type="transmembrane region" description="Helical" evidence="13">
    <location>
        <begin position="167"/>
        <end position="188"/>
    </location>
</feature>